<sequence>KGLFSLSCNILLPEAVPCDSLLLLCSSGFLVVVQWGEKLWGKSSWSSSDEAYCTMIEYIYIYIYII</sequence>
<name>A0A9E7KT35_9LILI</name>
<dbReference type="AlphaFoldDB" id="A0A9E7KT35"/>
<keyword evidence="2" id="KW-1185">Reference proteome</keyword>
<reference evidence="1" key="1">
    <citation type="submission" date="2022-05" db="EMBL/GenBank/DDBJ databases">
        <title>The Musa troglodytarum L. genome provides insights into the mechanism of non-climacteric behaviour and enrichment of carotenoids.</title>
        <authorList>
            <person name="Wang J."/>
        </authorList>
    </citation>
    <scope>NUCLEOTIDE SEQUENCE</scope>
    <source>
        <tissue evidence="1">Leaf</tissue>
    </source>
</reference>
<dbReference type="EMBL" id="CP097510">
    <property type="protein sequence ID" value="URE26524.1"/>
    <property type="molecule type" value="Genomic_DNA"/>
</dbReference>
<organism evidence="1 2">
    <name type="scientific">Musa troglodytarum</name>
    <name type="common">fe'i banana</name>
    <dbReference type="NCBI Taxonomy" id="320322"/>
    <lineage>
        <taxon>Eukaryota</taxon>
        <taxon>Viridiplantae</taxon>
        <taxon>Streptophyta</taxon>
        <taxon>Embryophyta</taxon>
        <taxon>Tracheophyta</taxon>
        <taxon>Spermatophyta</taxon>
        <taxon>Magnoliopsida</taxon>
        <taxon>Liliopsida</taxon>
        <taxon>Zingiberales</taxon>
        <taxon>Musaceae</taxon>
        <taxon>Musa</taxon>
    </lineage>
</organism>
<protein>
    <submittedName>
        <fullName evidence="1">Uncharacterized protein</fullName>
    </submittedName>
</protein>
<feature type="non-terminal residue" evidence="1">
    <location>
        <position position="1"/>
    </location>
</feature>
<accession>A0A9E7KT35</accession>
<evidence type="ECO:0000313" key="2">
    <source>
        <dbReference type="Proteomes" id="UP001055439"/>
    </source>
</evidence>
<evidence type="ECO:0000313" key="1">
    <source>
        <dbReference type="EMBL" id="URE26524.1"/>
    </source>
</evidence>
<dbReference type="Proteomes" id="UP001055439">
    <property type="component" value="Chromosome 8"/>
</dbReference>
<proteinExistence type="predicted"/>
<gene>
    <name evidence="1" type="ORF">MUK42_35949</name>
</gene>